<keyword evidence="4 7" id="KW-0665">Pyrimidine biosynthesis</keyword>
<dbReference type="PANTHER" id="PTHR32119">
    <property type="entry name" value="OROTIDINE 5'-PHOSPHATE DECARBOXYLASE"/>
    <property type="match status" value="1"/>
</dbReference>
<dbReference type="SUPFAM" id="SSF51366">
    <property type="entry name" value="Ribulose-phoshate binding barrel"/>
    <property type="match status" value="1"/>
</dbReference>
<dbReference type="EMBL" id="JH660645">
    <property type="protein sequence ID" value="EIM27576.1"/>
    <property type="molecule type" value="Genomic_DNA"/>
</dbReference>
<dbReference type="UniPathway" id="UPA00070">
    <property type="reaction ID" value="UER00120"/>
</dbReference>
<dbReference type="GO" id="GO:0006207">
    <property type="term" value="P:'de novo' pyrimidine nucleobase biosynthetic process"/>
    <property type="evidence" value="ECO:0007669"/>
    <property type="project" value="InterPro"/>
</dbReference>
<feature type="binding site" evidence="7 9">
    <location>
        <position position="130"/>
    </location>
    <ligand>
        <name>substrate</name>
    </ligand>
</feature>
<dbReference type="InterPro" id="IPR011060">
    <property type="entry name" value="RibuloseP-bd_barrel"/>
</dbReference>
<keyword evidence="3 7" id="KW-0210">Decarboxylase</keyword>
<organism evidence="12 13">
    <name type="scientific">Microvirga lotononidis</name>
    <dbReference type="NCBI Taxonomy" id="864069"/>
    <lineage>
        <taxon>Bacteria</taxon>
        <taxon>Pseudomonadati</taxon>
        <taxon>Pseudomonadota</taxon>
        <taxon>Alphaproteobacteria</taxon>
        <taxon>Hyphomicrobiales</taxon>
        <taxon>Methylobacteriaceae</taxon>
        <taxon>Microvirga</taxon>
    </lineage>
</organism>
<dbReference type="GO" id="GO:0004590">
    <property type="term" value="F:orotidine-5'-phosphate decarboxylase activity"/>
    <property type="evidence" value="ECO:0007669"/>
    <property type="project" value="UniProtKB-UniRule"/>
</dbReference>
<accession>I4YUD4</accession>
<dbReference type="CDD" id="cd04725">
    <property type="entry name" value="OMP_decarboxylase_like"/>
    <property type="match status" value="1"/>
</dbReference>
<dbReference type="GO" id="GO:0005829">
    <property type="term" value="C:cytosol"/>
    <property type="evidence" value="ECO:0007669"/>
    <property type="project" value="TreeGrafter"/>
</dbReference>
<evidence type="ECO:0000256" key="3">
    <source>
        <dbReference type="ARBA" id="ARBA00022793"/>
    </source>
</evidence>
<evidence type="ECO:0000256" key="7">
    <source>
        <dbReference type="HAMAP-Rule" id="MF_01200"/>
    </source>
</evidence>
<feature type="binding site" evidence="7 9">
    <location>
        <position position="48"/>
    </location>
    <ligand>
        <name>substrate</name>
    </ligand>
</feature>
<dbReference type="SMART" id="SM00934">
    <property type="entry name" value="OMPdecase"/>
    <property type="match status" value="1"/>
</dbReference>
<evidence type="ECO:0000313" key="13">
    <source>
        <dbReference type="Proteomes" id="UP000003947"/>
    </source>
</evidence>
<gene>
    <name evidence="7" type="primary">pyrF</name>
    <name evidence="12" type="ORF">MicloDRAFT_00041440</name>
</gene>
<dbReference type="NCBIfam" id="TIGR01740">
    <property type="entry name" value="pyrF"/>
    <property type="match status" value="1"/>
</dbReference>
<feature type="binding site" evidence="9">
    <location>
        <position position="221"/>
    </location>
    <ligand>
        <name>substrate</name>
    </ligand>
</feature>
<feature type="active site" description="Proton donor" evidence="7">
    <location>
        <position position="77"/>
    </location>
</feature>
<dbReference type="InterPro" id="IPR014732">
    <property type="entry name" value="OMPdecase"/>
</dbReference>
<dbReference type="GO" id="GO:0044205">
    <property type="term" value="P:'de novo' UMP biosynthetic process"/>
    <property type="evidence" value="ECO:0007669"/>
    <property type="project" value="UniProtKB-UniRule"/>
</dbReference>
<dbReference type="Gene3D" id="3.20.20.70">
    <property type="entry name" value="Aldolase class I"/>
    <property type="match status" value="1"/>
</dbReference>
<dbReference type="InterPro" id="IPR047596">
    <property type="entry name" value="OMPdecase_bac"/>
</dbReference>
<dbReference type="Pfam" id="PF00215">
    <property type="entry name" value="OMPdecase"/>
    <property type="match status" value="1"/>
</dbReference>
<feature type="active site" description="For OMPdecase activity" evidence="8">
    <location>
        <position position="80"/>
    </location>
</feature>
<evidence type="ECO:0000313" key="12">
    <source>
        <dbReference type="EMBL" id="EIM27576.1"/>
    </source>
</evidence>
<comment type="subunit">
    <text evidence="7">Homodimer.</text>
</comment>
<feature type="binding site" evidence="7 9">
    <location>
        <position position="201"/>
    </location>
    <ligand>
        <name>substrate</name>
    </ligand>
</feature>
<dbReference type="NCBIfam" id="NF001273">
    <property type="entry name" value="PRK00230.1"/>
    <property type="match status" value="1"/>
</dbReference>
<dbReference type="InterPro" id="IPR001754">
    <property type="entry name" value="OMPdeCOase_dom"/>
</dbReference>
<keyword evidence="5 7" id="KW-0456">Lyase</keyword>
<keyword evidence="13" id="KW-1185">Reference proteome</keyword>
<feature type="active site" description="For OMPdecase activity" evidence="8">
    <location>
        <position position="77"/>
    </location>
</feature>
<name>I4YUD4_9HYPH</name>
<comment type="function">
    <text evidence="1 7">Catalyzes the decarboxylation of orotidine 5'-monophosphate (OMP) to uridine 5'-monophosphate (UMP).</text>
</comment>
<proteinExistence type="inferred from homology"/>
<feature type="binding site" evidence="7 9">
    <location>
        <position position="26"/>
    </location>
    <ligand>
        <name>substrate</name>
    </ligand>
</feature>
<feature type="binding site" evidence="7">
    <location>
        <begin position="75"/>
        <end position="84"/>
    </location>
    <ligand>
        <name>substrate</name>
    </ligand>
</feature>
<sequence>MSAAMSLPPNPVPAGDSRDKLIIGLDVPSVAEARAVIARIGDAGTFYKIGYQLAYAGGFEFARELIGQGKKVFLDLKLHDIGNTVEEGVRSVARLGATFLTVHAYPQTMRAAVAGKAGSSLKILAVTVLTSYDDNDLVEAGYAPVTAAELVARRAGQARDLGIDGIVCAATEAERVRTVVGPDRLIVTPGIRPAGSDAGDQKRVVTPAQGIRLGADHLVVARPIVKASDPRAVAEAIVREIADVKA</sequence>
<dbReference type="EC" id="4.1.1.23" evidence="7"/>
<evidence type="ECO:0000256" key="2">
    <source>
        <dbReference type="ARBA" id="ARBA00004861"/>
    </source>
</evidence>
<protein>
    <recommendedName>
        <fullName evidence="7">Orotidine 5'-phosphate decarboxylase</fullName>
        <ecNumber evidence="7">4.1.1.23</ecNumber>
    </recommendedName>
    <alternativeName>
        <fullName evidence="7">OMP decarboxylase</fullName>
        <shortName evidence="7">OMPDCase</shortName>
        <shortName evidence="7">OMPdecase</shortName>
    </alternativeName>
</protein>
<feature type="binding site" evidence="7 9">
    <location>
        <position position="192"/>
    </location>
    <ligand>
        <name>substrate</name>
    </ligand>
</feature>
<dbReference type="PANTHER" id="PTHR32119:SF2">
    <property type="entry name" value="OROTIDINE 5'-PHOSPHATE DECARBOXYLASE"/>
    <property type="match status" value="1"/>
</dbReference>
<evidence type="ECO:0000256" key="4">
    <source>
        <dbReference type="ARBA" id="ARBA00022975"/>
    </source>
</evidence>
<evidence type="ECO:0000256" key="9">
    <source>
        <dbReference type="PIRSR" id="PIRSR614732-2"/>
    </source>
</evidence>
<evidence type="ECO:0000256" key="5">
    <source>
        <dbReference type="ARBA" id="ARBA00023239"/>
    </source>
</evidence>
<reference evidence="12 13" key="1">
    <citation type="submission" date="2012-02" db="EMBL/GenBank/DDBJ databases">
        <title>Improved High-Quality Draft sequence of Microvirga sp. WSM3557.</title>
        <authorList>
            <consortium name="US DOE Joint Genome Institute"/>
            <person name="Lucas S."/>
            <person name="Han J."/>
            <person name="Lapidus A."/>
            <person name="Cheng J.-F."/>
            <person name="Goodwin L."/>
            <person name="Pitluck S."/>
            <person name="Peters L."/>
            <person name="Zhang X."/>
            <person name="Detter J.C."/>
            <person name="Han C."/>
            <person name="Tapia R."/>
            <person name="Land M."/>
            <person name="Hauser L."/>
            <person name="Kyrpides N."/>
            <person name="Ivanova N."/>
            <person name="Pagani I."/>
            <person name="Brau L."/>
            <person name="Yates R."/>
            <person name="O'Hara G."/>
            <person name="Rui T."/>
            <person name="Howieson J."/>
            <person name="Reeve W."/>
            <person name="Woyke T."/>
        </authorList>
    </citation>
    <scope>NUCLEOTIDE SEQUENCE [LARGE SCALE GENOMIC DNA]</scope>
    <source>
        <strain evidence="12 13">WSM3557</strain>
    </source>
</reference>
<evidence type="ECO:0000259" key="11">
    <source>
        <dbReference type="SMART" id="SM00934"/>
    </source>
</evidence>
<comment type="catalytic activity">
    <reaction evidence="6 7 10">
        <text>orotidine 5'-phosphate + H(+) = UMP + CO2</text>
        <dbReference type="Rhea" id="RHEA:11596"/>
        <dbReference type="ChEBI" id="CHEBI:15378"/>
        <dbReference type="ChEBI" id="CHEBI:16526"/>
        <dbReference type="ChEBI" id="CHEBI:57538"/>
        <dbReference type="ChEBI" id="CHEBI:57865"/>
        <dbReference type="EC" id="4.1.1.23"/>
    </reaction>
</comment>
<feature type="active site" description="For OMPdecase activity" evidence="8">
    <location>
        <position position="75"/>
    </location>
</feature>
<feature type="binding site" evidence="7 9">
    <location>
        <position position="222"/>
    </location>
    <ligand>
        <name>substrate</name>
    </ligand>
</feature>
<evidence type="ECO:0000256" key="1">
    <source>
        <dbReference type="ARBA" id="ARBA00002356"/>
    </source>
</evidence>
<dbReference type="HAMAP" id="MF_01200_B">
    <property type="entry name" value="OMPdecase_type1_B"/>
    <property type="match status" value="1"/>
</dbReference>
<evidence type="ECO:0000256" key="10">
    <source>
        <dbReference type="RuleBase" id="RU000512"/>
    </source>
</evidence>
<dbReference type="HOGENOM" id="CLU_067069_1_0_5"/>
<evidence type="ECO:0000256" key="8">
    <source>
        <dbReference type="PIRSR" id="PIRSR614732-1"/>
    </source>
</evidence>
<comment type="pathway">
    <text evidence="2 7 10">Pyrimidine metabolism; UMP biosynthesis via de novo pathway; UMP from orotate: step 2/2.</text>
</comment>
<dbReference type="PROSITE" id="PS00156">
    <property type="entry name" value="OMPDECASE"/>
    <property type="match status" value="1"/>
</dbReference>
<comment type="similarity">
    <text evidence="7">Belongs to the OMP decarboxylase family. Type 1 subfamily.</text>
</comment>
<dbReference type="PATRIC" id="fig|864069.3.peg.4490"/>
<comment type="caution">
    <text evidence="7">Lacks conserved residue(s) required for the propagation of feature annotation.</text>
</comment>
<feature type="domain" description="Orotidine 5'-phosphate decarboxylase" evidence="11">
    <location>
        <begin position="20"/>
        <end position="237"/>
    </location>
</feature>
<evidence type="ECO:0000256" key="6">
    <source>
        <dbReference type="ARBA" id="ARBA00049157"/>
    </source>
</evidence>
<dbReference type="AlphaFoldDB" id="I4YUD4"/>
<dbReference type="STRING" id="864069.MicloDRAFT_00041440"/>
<dbReference type="InterPro" id="IPR013785">
    <property type="entry name" value="Aldolase_TIM"/>
</dbReference>
<dbReference type="eggNOG" id="COG0284">
    <property type="taxonomic scope" value="Bacteria"/>
</dbReference>
<dbReference type="InterPro" id="IPR018089">
    <property type="entry name" value="OMPdecase_AS"/>
</dbReference>
<dbReference type="Proteomes" id="UP000003947">
    <property type="component" value="Unassembled WGS sequence"/>
</dbReference>